<reference evidence="1" key="1">
    <citation type="submission" date="2010-12" db="EMBL/GenBank/DDBJ databases">
        <title>Complete sequence of Bacillus cellulosilyticus DSM 2522.</title>
        <authorList>
            <consortium name="US DOE Joint Genome Institute"/>
            <person name="Lucas S."/>
            <person name="Copeland A."/>
            <person name="Lapidus A."/>
            <person name="Cheng J.-F."/>
            <person name="Bruce D."/>
            <person name="Goodwin L."/>
            <person name="Pitluck S."/>
            <person name="Chertkov O."/>
            <person name="Detter J.C."/>
            <person name="Han C."/>
            <person name="Tapia R."/>
            <person name="Land M."/>
            <person name="Hauser L."/>
            <person name="Jeffries C."/>
            <person name="Kyrpides N."/>
            <person name="Ivanova N."/>
            <person name="Mikhailova N."/>
            <person name="Brumm P."/>
            <person name="Mead D."/>
            <person name="Woyke T."/>
        </authorList>
    </citation>
    <scope>NUCLEOTIDE SEQUENCE [LARGE SCALE GENOMIC DNA]</scope>
    <source>
        <strain evidence="1">DSM 2522</strain>
    </source>
</reference>
<sequence>MGNSIPVEIQMKTTIRDGNQQDTSVMKSTGHLIQKSLSTFLRFEEPNEENEKQLTMQTVKIQNGEVTVIRKGAVTMNQRFIPGIETEGMYHSKFGSLLMITKTNKADFQWDDVNSEGQLHLTYTLTLQGAKAGDYEMRVSIKEVS</sequence>
<dbReference type="InterPro" id="IPR015231">
    <property type="entry name" value="DUF1934"/>
</dbReference>
<proteinExistence type="predicted"/>
<dbReference type="OrthoDB" id="2352933at2"/>
<dbReference type="AlphaFoldDB" id="E6TY32"/>
<keyword evidence="2" id="KW-1185">Reference proteome</keyword>
<protein>
    <recommendedName>
        <fullName evidence="3">DUF1934 domain-containing protein</fullName>
    </recommendedName>
</protein>
<dbReference type="SUPFAM" id="SSF50814">
    <property type="entry name" value="Lipocalins"/>
    <property type="match status" value="1"/>
</dbReference>
<gene>
    <name evidence="1" type="ordered locus">Bcell_4124</name>
</gene>
<dbReference type="InterPro" id="IPR012674">
    <property type="entry name" value="Calycin"/>
</dbReference>
<dbReference type="KEGG" id="bco:Bcell_4124"/>
<evidence type="ECO:0000313" key="2">
    <source>
        <dbReference type="Proteomes" id="UP000001401"/>
    </source>
</evidence>
<organism evidence="1 2">
    <name type="scientific">Evansella cellulosilytica (strain ATCC 21833 / DSM 2522 / FERM P-1141 / JCM 9156 / N-4)</name>
    <name type="common">Bacillus cellulosilyticus</name>
    <dbReference type="NCBI Taxonomy" id="649639"/>
    <lineage>
        <taxon>Bacteria</taxon>
        <taxon>Bacillati</taxon>
        <taxon>Bacillota</taxon>
        <taxon>Bacilli</taxon>
        <taxon>Bacillales</taxon>
        <taxon>Bacillaceae</taxon>
        <taxon>Evansella</taxon>
    </lineage>
</organism>
<dbReference type="STRING" id="649639.Bcell_4124"/>
<evidence type="ECO:0000313" key="1">
    <source>
        <dbReference type="EMBL" id="ADU32351.1"/>
    </source>
</evidence>
<dbReference type="Pfam" id="PF09148">
    <property type="entry name" value="DUF1934"/>
    <property type="match status" value="1"/>
</dbReference>
<dbReference type="RefSeq" id="WP_013490677.1">
    <property type="nucleotide sequence ID" value="NC_014829.1"/>
</dbReference>
<dbReference type="Gene3D" id="2.40.128.20">
    <property type="match status" value="1"/>
</dbReference>
<accession>E6TY32</accession>
<dbReference type="HOGENOM" id="CLU_120388_2_1_9"/>
<dbReference type="eggNOG" id="COG4506">
    <property type="taxonomic scope" value="Bacteria"/>
</dbReference>
<dbReference type="EMBL" id="CP002394">
    <property type="protein sequence ID" value="ADU32351.1"/>
    <property type="molecule type" value="Genomic_DNA"/>
</dbReference>
<evidence type="ECO:0008006" key="3">
    <source>
        <dbReference type="Google" id="ProtNLM"/>
    </source>
</evidence>
<name>E6TY32_EVAC2</name>
<dbReference type="Proteomes" id="UP000001401">
    <property type="component" value="Chromosome"/>
</dbReference>